<dbReference type="PANTHER" id="PTHR13041:SF3">
    <property type="entry name" value="PROTEIN JTB"/>
    <property type="match status" value="1"/>
</dbReference>
<dbReference type="PANTHER" id="PTHR13041">
    <property type="entry name" value="JTB PROTEIN-RELATED"/>
    <property type="match status" value="1"/>
</dbReference>
<dbReference type="Proteomes" id="UP000006672">
    <property type="component" value="Unassembled WGS sequence"/>
</dbReference>
<reference evidence="3" key="1">
    <citation type="journal article" date="2007" name="Science">
        <title>Draft genome of the filarial nematode parasite Brugia malayi.</title>
        <authorList>
            <person name="Ghedin E."/>
            <person name="Wang S."/>
            <person name="Spiro D."/>
            <person name="Caler E."/>
            <person name="Zhao Q."/>
            <person name="Crabtree J."/>
            <person name="Allen J.E."/>
            <person name="Delcher A.L."/>
            <person name="Guiliano D.B."/>
            <person name="Miranda-Saavedra D."/>
            <person name="Angiuoli S.V."/>
            <person name="Creasy T."/>
            <person name="Amedeo P."/>
            <person name="Haas B."/>
            <person name="El-Sayed N.M."/>
            <person name="Wortman J.R."/>
            <person name="Feldblyum T."/>
            <person name="Tallon L."/>
            <person name="Schatz M."/>
            <person name="Shumway M."/>
            <person name="Koo H."/>
            <person name="Salzberg S.L."/>
            <person name="Schobel S."/>
            <person name="Pertea M."/>
            <person name="Pop M."/>
            <person name="White O."/>
            <person name="Barton G.J."/>
            <person name="Carlow C.K."/>
            <person name="Crawford M.J."/>
            <person name="Daub J."/>
            <person name="Dimmic M.W."/>
            <person name="Estes C.F."/>
            <person name="Foster J.M."/>
            <person name="Ganatra M."/>
            <person name="Gregory W.F."/>
            <person name="Johnson N.M."/>
            <person name="Jin J."/>
            <person name="Komuniecki R."/>
            <person name="Korf I."/>
            <person name="Kumar S."/>
            <person name="Laney S."/>
            <person name="Li B.W."/>
            <person name="Li W."/>
            <person name="Lindblom T.H."/>
            <person name="Lustigman S."/>
            <person name="Ma D."/>
            <person name="Maina C.V."/>
            <person name="Martin D.M."/>
            <person name="McCarter J.P."/>
            <person name="McReynolds L."/>
            <person name="Mitreva M."/>
            <person name="Nutman T.B."/>
            <person name="Parkinson J."/>
            <person name="Peregrin-Alvarez J.M."/>
            <person name="Poole C."/>
            <person name="Ren Q."/>
            <person name="Saunders L."/>
            <person name="Sluder A.E."/>
            <person name="Smith K."/>
            <person name="Stanke M."/>
            <person name="Unnasch T.R."/>
            <person name="Ware J."/>
            <person name="Wei A.D."/>
            <person name="Weil G."/>
            <person name="Williams D.J."/>
            <person name="Zhang Y."/>
            <person name="Williams S.A."/>
            <person name="Fraser-Liggett C."/>
            <person name="Slatko B."/>
            <person name="Blaxter M.L."/>
            <person name="Scott A.L."/>
        </authorList>
    </citation>
    <scope>NUCLEOTIDE SEQUENCE</scope>
    <source>
        <strain evidence="3">FR3</strain>
    </source>
</reference>
<reference evidence="2" key="2">
    <citation type="submission" date="2019-04" db="EMBL/GenBank/DDBJ databases">
        <authorList>
            <person name="Howe K."/>
            <person name="Paulini M."/>
            <person name="Williams G."/>
        </authorList>
    </citation>
    <scope>NUCLEOTIDE SEQUENCE [LARGE SCALE GENOMIC DNA]</scope>
    <source>
        <strain evidence="2">FR3</strain>
    </source>
</reference>
<dbReference type="EMBL" id="CAAKNF010000001">
    <property type="protein sequence ID" value="VIO99704.1"/>
    <property type="molecule type" value="Genomic_DNA"/>
</dbReference>
<reference evidence="4" key="3">
    <citation type="submission" date="2022-04" db="UniProtKB">
        <authorList>
            <consortium name="WormBaseParasite"/>
        </authorList>
    </citation>
    <scope>IDENTIFICATION</scope>
</reference>
<evidence type="ECO:0000313" key="2">
    <source>
        <dbReference type="EMBL" id="VIO99704.1"/>
    </source>
</evidence>
<feature type="transmembrane region" description="Helical" evidence="1">
    <location>
        <begin position="12"/>
        <end position="32"/>
    </location>
</feature>
<organism evidence="2">
    <name type="scientific">Brugia malayi</name>
    <name type="common">Filarial nematode worm</name>
    <dbReference type="NCBI Taxonomy" id="6279"/>
    <lineage>
        <taxon>Eukaryota</taxon>
        <taxon>Metazoa</taxon>
        <taxon>Ecdysozoa</taxon>
        <taxon>Nematoda</taxon>
        <taxon>Chromadorea</taxon>
        <taxon>Rhabditida</taxon>
        <taxon>Spirurina</taxon>
        <taxon>Spiruromorpha</taxon>
        <taxon>Filarioidea</taxon>
        <taxon>Onchocercidae</taxon>
        <taxon>Brugia</taxon>
    </lineage>
</organism>
<dbReference type="CTD" id="66060087"/>
<dbReference type="GeneID" id="66060087"/>
<dbReference type="Pfam" id="PF05439">
    <property type="entry name" value="JTB"/>
    <property type="match status" value="1"/>
</dbReference>
<dbReference type="AlphaFoldDB" id="A0A4E9FV16"/>
<dbReference type="InterPro" id="IPR008657">
    <property type="entry name" value="JTB"/>
</dbReference>
<dbReference type="KEGG" id="bmy:BM_BM7153"/>
<dbReference type="GO" id="GO:0005819">
    <property type="term" value="C:spindle"/>
    <property type="evidence" value="ECO:0007669"/>
    <property type="project" value="TreeGrafter"/>
</dbReference>
<keyword evidence="1" id="KW-1133">Transmembrane helix</keyword>
<feature type="transmembrane region" description="Helical" evidence="1">
    <location>
        <begin position="138"/>
        <end position="156"/>
    </location>
</feature>
<keyword evidence="1" id="KW-0812">Transmembrane</keyword>
<dbReference type="RefSeq" id="XP_042938603.1">
    <property type="nucleotide sequence ID" value="XM_043082669.1"/>
</dbReference>
<dbReference type="GO" id="GO:0000281">
    <property type="term" value="P:mitotic cytokinesis"/>
    <property type="evidence" value="ECO:0007669"/>
    <property type="project" value="TreeGrafter"/>
</dbReference>
<accession>A0A4E9FV16</accession>
<keyword evidence="1" id="KW-0472">Membrane</keyword>
<sequence length="176" mass="20297">MMLELLFSRRFLLLGTIITLVTFILFVCIYPLENVYDGDFVLKKFVMWNIQQNTTSDASRVIQPISNGITSKLPDHMCYKNEPFIVLESCIACSQFEQSAIRAAYCFETGYYDKVNCTQSKRLGLKPCFGKTNRSTQFNLFAVLCASCFVASYGLVNWRQNVLRRQGFIRVQNQFN</sequence>
<dbReference type="OrthoDB" id="5971907at2759"/>
<dbReference type="GO" id="GO:0016020">
    <property type="term" value="C:membrane"/>
    <property type="evidence" value="ECO:0007669"/>
    <property type="project" value="InterPro"/>
</dbReference>
<dbReference type="GO" id="GO:0030496">
    <property type="term" value="C:midbody"/>
    <property type="evidence" value="ECO:0007669"/>
    <property type="project" value="TreeGrafter"/>
</dbReference>
<keyword evidence="3" id="KW-1185">Reference proteome</keyword>
<dbReference type="WBParaSite" id="Bm7153.1">
    <property type="protein sequence ID" value="Bm7153.1"/>
    <property type="gene ID" value="WBGene00227414"/>
</dbReference>
<accession>A0A8L7TFA4</accession>
<name>A0A4E9FV16_BRUMA</name>
<gene>
    <name evidence="2" type="primary">Bma-jtr-1</name>
    <name evidence="2" type="ORF">BM_BM7153</name>
</gene>
<dbReference type="GO" id="GO:0005737">
    <property type="term" value="C:cytoplasm"/>
    <property type="evidence" value="ECO:0007669"/>
    <property type="project" value="TreeGrafter"/>
</dbReference>
<protein>
    <submittedName>
        <fullName evidence="2 4">Uncharacterized protein</fullName>
    </submittedName>
</protein>
<dbReference type="GO" id="GO:0005813">
    <property type="term" value="C:centrosome"/>
    <property type="evidence" value="ECO:0007669"/>
    <property type="project" value="TreeGrafter"/>
</dbReference>
<evidence type="ECO:0000313" key="4">
    <source>
        <dbReference type="WBParaSite" id="Bm7153.1"/>
    </source>
</evidence>
<evidence type="ECO:0000313" key="3">
    <source>
        <dbReference type="Proteomes" id="UP000006672"/>
    </source>
</evidence>
<dbReference type="Gene3D" id="3.30.720.220">
    <property type="match status" value="1"/>
</dbReference>
<evidence type="ECO:0000256" key="1">
    <source>
        <dbReference type="SAM" id="Phobius"/>
    </source>
</evidence>
<proteinExistence type="predicted"/>